<reference evidence="2" key="1">
    <citation type="submission" date="2016-10" db="EMBL/GenBank/DDBJ databases">
        <authorList>
            <person name="Varghese N."/>
            <person name="Submissions S."/>
        </authorList>
    </citation>
    <scope>NUCLEOTIDE SEQUENCE [LARGE SCALE GENOMIC DNA]</scope>
    <source>
        <strain evidence="2">CGMCC 4.6856</strain>
    </source>
</reference>
<dbReference type="InterPro" id="IPR036134">
    <property type="entry name" value="Crypto/Photolyase_FAD-like_sf"/>
</dbReference>
<dbReference type="Gene3D" id="3.40.50.620">
    <property type="entry name" value="HUPs"/>
    <property type="match status" value="1"/>
</dbReference>
<dbReference type="InterPro" id="IPR007357">
    <property type="entry name" value="PhrB-like"/>
</dbReference>
<dbReference type="GO" id="GO:0016829">
    <property type="term" value="F:lyase activity"/>
    <property type="evidence" value="ECO:0007669"/>
    <property type="project" value="UniProtKB-KW"/>
</dbReference>
<accession>A0A1H8YZ41</accession>
<dbReference type="Pfam" id="PF04244">
    <property type="entry name" value="DPRP"/>
    <property type="match status" value="1"/>
</dbReference>
<dbReference type="OrthoDB" id="5288100at2"/>
<dbReference type="EMBL" id="FOFA01000001">
    <property type="protein sequence ID" value="SEP57362.1"/>
    <property type="molecule type" value="Genomic_DNA"/>
</dbReference>
<sequence length="494" mass="56880">MAVEHTRWLFGDQLGPYFLDDEDQQVLIVESRRVFRRRRFHRQKAHLILSAMRHRAAELGERCTYLVTDTYREALEQVEEPLSVVQPTTWAAVHFVDTLATEREIERLPARGYVTGRAEFSRWADGRGRRRLLMENFYRDARTRNDVLMKGAEPVEGRWNFDADNREPPPKSGRLDVLEPWWPEEDEIDAQVRADLDQMEADGYEFVGEDGPRTFAASTAEAQAALDHFVEHRLPLFGRYEDAMLTGDRWMAHSLISAPLNLGLLDPLEIVRAAEEAYVAGDAPISAVEGFVRQVMGWRDYIWNLYWYLGEDYRNENALRATTPLPQWFSDLDPSGTQARCLSWAVSSVREVGWAHHIPRLMVIGNYAQQRGWDPQALTDWYHRSFVDGYDWVMVPNVVGMSQYADDGVLGTKPYVGGGAYINRMSDFCGDCVYDPKKRTGDDACPFTVGYWGFLNRNREHLSGNFRMGQVLRNLDRLKDLDQLLAENPEFNAP</sequence>
<gene>
    <name evidence="1" type="ORF">SAMN05421756_10115</name>
</gene>
<dbReference type="Gene3D" id="1.10.10.1710">
    <property type="entry name" value="Deoxyribodipyrimidine photolyase-related"/>
    <property type="match status" value="1"/>
</dbReference>
<dbReference type="AlphaFoldDB" id="A0A1H8YZ41"/>
<keyword evidence="1" id="KW-0456">Lyase</keyword>
<dbReference type="Gene3D" id="1.25.40.80">
    <property type="match status" value="1"/>
</dbReference>
<name>A0A1H8YZ41_9ACTN</name>
<dbReference type="InterPro" id="IPR052551">
    <property type="entry name" value="UV-DNA_repair_photolyase"/>
</dbReference>
<dbReference type="RefSeq" id="WP_091177126.1">
    <property type="nucleotide sequence ID" value="NZ_FOFA01000001.1"/>
</dbReference>
<evidence type="ECO:0000313" key="2">
    <source>
        <dbReference type="Proteomes" id="UP000198504"/>
    </source>
</evidence>
<keyword evidence="2" id="KW-1185">Reference proteome</keyword>
<dbReference type="Proteomes" id="UP000198504">
    <property type="component" value="Unassembled WGS sequence"/>
</dbReference>
<dbReference type="PANTHER" id="PTHR38657:SF1">
    <property type="entry name" value="SLR1343 PROTEIN"/>
    <property type="match status" value="1"/>
</dbReference>
<proteinExistence type="predicted"/>
<dbReference type="InterPro" id="IPR014729">
    <property type="entry name" value="Rossmann-like_a/b/a_fold"/>
</dbReference>
<organism evidence="1 2">
    <name type="scientific">Microlunatus flavus</name>
    <dbReference type="NCBI Taxonomy" id="1036181"/>
    <lineage>
        <taxon>Bacteria</taxon>
        <taxon>Bacillati</taxon>
        <taxon>Actinomycetota</taxon>
        <taxon>Actinomycetes</taxon>
        <taxon>Propionibacteriales</taxon>
        <taxon>Propionibacteriaceae</taxon>
        <taxon>Microlunatus</taxon>
    </lineage>
</organism>
<dbReference type="Gene3D" id="1.10.579.10">
    <property type="entry name" value="DNA Cyclobutane Dipyrimidine Photolyase, subunit A, domain 3"/>
    <property type="match status" value="1"/>
</dbReference>
<evidence type="ECO:0000313" key="1">
    <source>
        <dbReference type="EMBL" id="SEP57362.1"/>
    </source>
</evidence>
<dbReference type="STRING" id="1036181.SAMN05421756_10115"/>
<dbReference type="SUPFAM" id="SSF48173">
    <property type="entry name" value="Cryptochrome/photolyase FAD-binding domain"/>
    <property type="match status" value="1"/>
</dbReference>
<dbReference type="PANTHER" id="PTHR38657">
    <property type="entry name" value="SLR1343 PROTEIN"/>
    <property type="match status" value="1"/>
</dbReference>
<protein>
    <submittedName>
        <fullName evidence="1">Deoxyribodipyrimidine photolyase-related protein</fullName>
    </submittedName>
</protein>